<sequence length="302" mass="33692">MEEERNQNQSVVSGEEGREVEVKDRGLFDFMGRKEEKEKEKEKIEEVDLVAGMEKVRVDEVEDRKEEEKKKEGFLEKLHRSHSSSSSSSASSDEEEGGEGENKEKKKKKKGLKEKIKEKLGGGDKEEEPKGEGEKETVQVVAQEEFVEAVPAYDDDTAVTVEVVEGTVKLDGAPEGGEKKGFLEKIKEKLPGHKKPCEEAAAPTVETAAECAKESHDTVVDANEGSKENKKGFLGKIMEKLPGTTRVARRRRRKPRKPALVTRCGSCMVIDHLIILIFSTCLVLLWVCMFVFCACLGCVGWF</sequence>
<dbReference type="EMBL" id="LR862137">
    <property type="protein sequence ID" value="CAD1844728.1"/>
    <property type="molecule type" value="Genomic_DNA"/>
</dbReference>
<dbReference type="GO" id="GO:0016020">
    <property type="term" value="C:membrane"/>
    <property type="evidence" value="ECO:0007669"/>
    <property type="project" value="TreeGrafter"/>
</dbReference>
<dbReference type="InterPro" id="IPR030513">
    <property type="entry name" value="Dehydrin_CS"/>
</dbReference>
<feature type="transmembrane region" description="Helical" evidence="3">
    <location>
        <begin position="260"/>
        <end position="278"/>
    </location>
</feature>
<accession>A0A6V7QNZ5</accession>
<reference evidence="4" key="1">
    <citation type="submission" date="2020-07" db="EMBL/GenBank/DDBJ databases">
        <authorList>
            <person name="Lin J."/>
        </authorList>
    </citation>
    <scope>NUCLEOTIDE SEQUENCE</scope>
</reference>
<dbReference type="PANTHER" id="PTHR33346:SF2">
    <property type="entry name" value="DEHYDRIN ERD14"/>
    <property type="match status" value="1"/>
</dbReference>
<feature type="region of interest" description="Disordered" evidence="2">
    <location>
        <begin position="1"/>
        <end position="139"/>
    </location>
</feature>
<evidence type="ECO:0000256" key="1">
    <source>
        <dbReference type="RuleBase" id="RU003995"/>
    </source>
</evidence>
<evidence type="ECO:0000256" key="3">
    <source>
        <dbReference type="SAM" id="Phobius"/>
    </source>
</evidence>
<dbReference type="AlphaFoldDB" id="A0A6V7QNZ5"/>
<dbReference type="PROSITE" id="PS00823">
    <property type="entry name" value="DEHYDRIN_2"/>
    <property type="match status" value="1"/>
</dbReference>
<dbReference type="GO" id="GO:0009414">
    <property type="term" value="P:response to water deprivation"/>
    <property type="evidence" value="ECO:0007669"/>
    <property type="project" value="TreeGrafter"/>
</dbReference>
<feature type="transmembrane region" description="Helical" evidence="3">
    <location>
        <begin position="284"/>
        <end position="301"/>
    </location>
</feature>
<keyword evidence="3" id="KW-0472">Membrane</keyword>
<protein>
    <submittedName>
        <fullName evidence="4">Uncharacterized protein</fullName>
    </submittedName>
</protein>
<name>A0A6V7QNZ5_ANACO</name>
<dbReference type="Pfam" id="PF00257">
    <property type="entry name" value="Dehydrin"/>
    <property type="match status" value="1"/>
</dbReference>
<proteinExistence type="inferred from homology"/>
<keyword evidence="3" id="KW-0812">Transmembrane</keyword>
<dbReference type="GO" id="GO:0009737">
    <property type="term" value="P:response to abscisic acid"/>
    <property type="evidence" value="ECO:0007669"/>
    <property type="project" value="TreeGrafter"/>
</dbReference>
<feature type="compositionally biased region" description="Basic and acidic residues" evidence="2">
    <location>
        <begin position="15"/>
        <end position="46"/>
    </location>
</feature>
<evidence type="ECO:0000256" key="2">
    <source>
        <dbReference type="SAM" id="MobiDB-lite"/>
    </source>
</evidence>
<feature type="compositionally biased region" description="Basic and acidic residues" evidence="2">
    <location>
        <begin position="54"/>
        <end position="78"/>
    </location>
</feature>
<dbReference type="GO" id="GO:0005829">
    <property type="term" value="C:cytosol"/>
    <property type="evidence" value="ECO:0007669"/>
    <property type="project" value="TreeGrafter"/>
</dbReference>
<organism evidence="4">
    <name type="scientific">Ananas comosus var. bracteatus</name>
    <name type="common">red pineapple</name>
    <dbReference type="NCBI Taxonomy" id="296719"/>
    <lineage>
        <taxon>Eukaryota</taxon>
        <taxon>Viridiplantae</taxon>
        <taxon>Streptophyta</taxon>
        <taxon>Embryophyta</taxon>
        <taxon>Tracheophyta</taxon>
        <taxon>Spermatophyta</taxon>
        <taxon>Magnoliopsida</taxon>
        <taxon>Liliopsida</taxon>
        <taxon>Poales</taxon>
        <taxon>Bromeliaceae</taxon>
        <taxon>Bromelioideae</taxon>
        <taxon>Ananas</taxon>
    </lineage>
</organism>
<feature type="compositionally biased region" description="Basic and acidic residues" evidence="2">
    <location>
        <begin position="113"/>
        <end position="137"/>
    </location>
</feature>
<dbReference type="PANTHER" id="PTHR33346">
    <property type="entry name" value="DEHYDRIN XERO 2-RELATED"/>
    <property type="match status" value="1"/>
</dbReference>
<comment type="similarity">
    <text evidence="1">Belongs to the plant dehydrin family.</text>
</comment>
<dbReference type="GO" id="GO:0009631">
    <property type="term" value="P:cold acclimation"/>
    <property type="evidence" value="ECO:0007669"/>
    <property type="project" value="TreeGrafter"/>
</dbReference>
<dbReference type="InterPro" id="IPR000167">
    <property type="entry name" value="Dehydrin"/>
</dbReference>
<gene>
    <name evidence="4" type="ORF">CB5_LOCUS27939</name>
</gene>
<keyword evidence="3" id="KW-1133">Transmembrane helix</keyword>
<evidence type="ECO:0000313" key="4">
    <source>
        <dbReference type="EMBL" id="CAD1844728.1"/>
    </source>
</evidence>